<evidence type="ECO:0000256" key="2">
    <source>
        <dbReference type="ARBA" id="ARBA00022771"/>
    </source>
</evidence>
<proteinExistence type="predicted"/>
<dbReference type="PROSITE" id="PS01359">
    <property type="entry name" value="ZF_PHD_1"/>
    <property type="match status" value="1"/>
</dbReference>
<keyword evidence="1" id="KW-0479">Metal-binding</keyword>
<evidence type="ECO:0000256" key="1">
    <source>
        <dbReference type="ARBA" id="ARBA00022723"/>
    </source>
</evidence>
<dbReference type="PANTHER" id="PTHR46452:SF1">
    <property type="entry name" value="TRANSCRIPTION INITIATION FACTOR TFIID SUBUNIT 3"/>
    <property type="match status" value="1"/>
</dbReference>
<evidence type="ECO:0000313" key="7">
    <source>
        <dbReference type="EMBL" id="KAF8820672.1"/>
    </source>
</evidence>
<name>A0ABQ7J9J7_9APIC</name>
<keyword evidence="8" id="KW-1185">Reference proteome</keyword>
<dbReference type="InterPro" id="IPR013083">
    <property type="entry name" value="Znf_RING/FYVE/PHD"/>
</dbReference>
<evidence type="ECO:0000256" key="5">
    <source>
        <dbReference type="SAM" id="MobiDB-lite"/>
    </source>
</evidence>
<evidence type="ECO:0000259" key="6">
    <source>
        <dbReference type="PROSITE" id="PS50016"/>
    </source>
</evidence>
<feature type="non-terminal residue" evidence="7">
    <location>
        <position position="1"/>
    </location>
</feature>
<dbReference type="InterPro" id="IPR019786">
    <property type="entry name" value="Zinc_finger_PHD-type_CS"/>
</dbReference>
<comment type="caution">
    <text evidence="7">The sequence shown here is derived from an EMBL/GenBank/DDBJ whole genome shotgun (WGS) entry which is preliminary data.</text>
</comment>
<dbReference type="InterPro" id="IPR001965">
    <property type="entry name" value="Znf_PHD"/>
</dbReference>
<dbReference type="Pfam" id="PF00628">
    <property type="entry name" value="PHD"/>
    <property type="match status" value="1"/>
</dbReference>
<keyword evidence="2 4" id="KW-0863">Zinc-finger</keyword>
<dbReference type="Gene3D" id="3.30.40.10">
    <property type="entry name" value="Zinc/RING finger domain, C3HC4 (zinc finger)"/>
    <property type="match status" value="1"/>
</dbReference>
<dbReference type="PANTHER" id="PTHR46452">
    <property type="entry name" value="TRANSCRIPTION INITIATION FACTOR TFIID SUBUNIT 3"/>
    <property type="match status" value="1"/>
</dbReference>
<protein>
    <recommendedName>
        <fullName evidence="6">PHD-type domain-containing protein</fullName>
    </recommendedName>
</protein>
<dbReference type="Proteomes" id="UP000823046">
    <property type="component" value="Unassembled WGS sequence"/>
</dbReference>
<evidence type="ECO:0000313" key="8">
    <source>
        <dbReference type="Proteomes" id="UP000823046"/>
    </source>
</evidence>
<dbReference type="SMART" id="SM00249">
    <property type="entry name" value="PHD"/>
    <property type="match status" value="1"/>
</dbReference>
<accession>A0ABQ7J9J7</accession>
<dbReference type="SUPFAM" id="SSF57903">
    <property type="entry name" value="FYVE/PHD zinc finger"/>
    <property type="match status" value="1"/>
</dbReference>
<dbReference type="InterPro" id="IPR011011">
    <property type="entry name" value="Znf_FYVE_PHD"/>
</dbReference>
<dbReference type="CDD" id="cd15522">
    <property type="entry name" value="PHD_TAF3"/>
    <property type="match status" value="1"/>
</dbReference>
<feature type="compositionally biased region" description="Basic and acidic residues" evidence="5">
    <location>
        <begin position="197"/>
        <end position="209"/>
    </location>
</feature>
<dbReference type="InterPro" id="IPR019787">
    <property type="entry name" value="Znf_PHD-finger"/>
</dbReference>
<dbReference type="EMBL" id="JADAQX010000330">
    <property type="protein sequence ID" value="KAF8820672.1"/>
    <property type="molecule type" value="Genomic_DNA"/>
</dbReference>
<feature type="domain" description="PHD-type" evidence="6">
    <location>
        <begin position="367"/>
        <end position="428"/>
    </location>
</feature>
<sequence length="445" mass="48612">FHVSCGKFLGCRFNINRRFDTLGNRQAFCLHHSLLMSQKAPNSLKENQALTAILEAPIQTLKKFIIGLAVTHASASSLKSPPLPLYGGSPPSSIKAMVDVEPPCKEDASTTELMSGPPSPMSSEELIEFRSLYAYRSPVATALFVLPPSLASASLSKKREHSKALIVDAASVEGKRRQGAPAASLASANVEKRKRKGVEGRRRHGEQSKRLCASTWTRSIEEGGAMESAVPIPHSVLSHETGGADVFSRKNPHAILMEGTSQRASASQELAKVDRGGNSVLLKKKKEEGSILQRWPLRDEERLHQANENTFNTAESFLENHSTLSQKGITGQGMDFWSELSTLVTPAHVALPMSVTATIATTQKDENVFCPICKSVYSELPDGTPGDGLHWIGCDKCERWFHWICVGYNDSTPPPQDGDWFCWFCTRQLSSAGKKQGGLKLTEKA</sequence>
<keyword evidence="3" id="KW-0862">Zinc</keyword>
<gene>
    <name evidence="7" type="ORF">IE077_002936</name>
</gene>
<evidence type="ECO:0000256" key="4">
    <source>
        <dbReference type="PROSITE-ProRule" id="PRU00146"/>
    </source>
</evidence>
<reference evidence="7 8" key="1">
    <citation type="journal article" date="2020" name="bioRxiv">
        <title>Metabolic contributions of an alphaproteobacterial endosymbiont in the apicomplexan Cardiosporidium cionae.</title>
        <authorList>
            <person name="Hunter E.S."/>
            <person name="Paight C.J."/>
            <person name="Lane C.E."/>
        </authorList>
    </citation>
    <scope>NUCLEOTIDE SEQUENCE [LARGE SCALE GENOMIC DNA]</scope>
    <source>
        <strain evidence="7">ESH_2018</strain>
    </source>
</reference>
<dbReference type="PROSITE" id="PS50016">
    <property type="entry name" value="ZF_PHD_2"/>
    <property type="match status" value="1"/>
</dbReference>
<organism evidence="7 8">
    <name type="scientific">Cardiosporidium cionae</name>
    <dbReference type="NCBI Taxonomy" id="476202"/>
    <lineage>
        <taxon>Eukaryota</taxon>
        <taxon>Sar</taxon>
        <taxon>Alveolata</taxon>
        <taxon>Apicomplexa</taxon>
        <taxon>Aconoidasida</taxon>
        <taxon>Nephromycida</taxon>
        <taxon>Cardiosporidium</taxon>
    </lineage>
</organism>
<evidence type="ECO:0000256" key="3">
    <source>
        <dbReference type="ARBA" id="ARBA00022833"/>
    </source>
</evidence>
<feature type="region of interest" description="Disordered" evidence="5">
    <location>
        <begin position="176"/>
        <end position="209"/>
    </location>
</feature>